<evidence type="ECO:0000256" key="5">
    <source>
        <dbReference type="ARBA" id="ARBA00023002"/>
    </source>
</evidence>
<keyword evidence="5" id="KW-0560">Oxidoreductase</keyword>
<gene>
    <name evidence="7" type="ORF">J34TS1_03340</name>
</gene>
<dbReference type="GO" id="GO:0046872">
    <property type="term" value="F:metal ion binding"/>
    <property type="evidence" value="ECO:0007669"/>
    <property type="project" value="UniProtKB-KW"/>
</dbReference>
<dbReference type="InterPro" id="IPR036291">
    <property type="entry name" value="NAD(P)-bd_dom_sf"/>
</dbReference>
<dbReference type="Pfam" id="PF00107">
    <property type="entry name" value="ADH_zinc_N"/>
    <property type="match status" value="1"/>
</dbReference>
<comment type="cofactor">
    <cofactor evidence="1">
        <name>Zn(2+)</name>
        <dbReference type="ChEBI" id="CHEBI:29105"/>
    </cofactor>
</comment>
<keyword evidence="8" id="KW-1185">Reference proteome</keyword>
<dbReference type="PANTHER" id="PTHR43161">
    <property type="entry name" value="SORBITOL DEHYDROGENASE"/>
    <property type="match status" value="1"/>
</dbReference>
<dbReference type="GO" id="GO:0000721">
    <property type="term" value="F:(R,R)-butanediol dehydrogenase activity"/>
    <property type="evidence" value="ECO:0007669"/>
    <property type="project" value="TreeGrafter"/>
</dbReference>
<dbReference type="Proteomes" id="UP000682811">
    <property type="component" value="Unassembled WGS sequence"/>
</dbReference>
<evidence type="ECO:0000256" key="3">
    <source>
        <dbReference type="ARBA" id="ARBA00022723"/>
    </source>
</evidence>
<dbReference type="EMBL" id="BORT01000001">
    <property type="protein sequence ID" value="GIO45569.1"/>
    <property type="molecule type" value="Genomic_DNA"/>
</dbReference>
<dbReference type="PANTHER" id="PTHR43161:SF26">
    <property type="entry name" value="GALACTITOL 1-PHOSPHATE 5-DEHYDROGENASE"/>
    <property type="match status" value="1"/>
</dbReference>
<feature type="domain" description="Alcohol dehydrogenase-like C-terminal" evidence="6">
    <location>
        <begin position="4"/>
        <end position="85"/>
    </location>
</feature>
<evidence type="ECO:0000256" key="1">
    <source>
        <dbReference type="ARBA" id="ARBA00001947"/>
    </source>
</evidence>
<dbReference type="InterPro" id="IPR013149">
    <property type="entry name" value="ADH-like_C"/>
</dbReference>
<evidence type="ECO:0000256" key="2">
    <source>
        <dbReference type="ARBA" id="ARBA00008072"/>
    </source>
</evidence>
<keyword evidence="3" id="KW-0479">Metal-binding</keyword>
<dbReference type="Gene3D" id="3.90.180.10">
    <property type="entry name" value="Medium-chain alcohol dehydrogenases, catalytic domain"/>
    <property type="match status" value="1"/>
</dbReference>
<dbReference type="SUPFAM" id="SSF51735">
    <property type="entry name" value="NAD(P)-binding Rossmann-fold domains"/>
    <property type="match status" value="1"/>
</dbReference>
<evidence type="ECO:0000256" key="4">
    <source>
        <dbReference type="ARBA" id="ARBA00022833"/>
    </source>
</evidence>
<keyword evidence="4" id="KW-0862">Zinc</keyword>
<comment type="caution">
    <text evidence="7">The sequence shown here is derived from an EMBL/GenBank/DDBJ whole genome shotgun (WGS) entry which is preliminary data.</text>
</comment>
<sequence length="129" mass="14255">MKENVTKVVRALTGKGADVCFEVAGVEPSLVSAVDCVKQNDQVMIVSLWEKNPSIALNSLVFKEIDIKGTICYRDIFPAVIDMMADGRLQSEKLITNKIKLDDITEKGFEAILKNKNEIKILVTAQANN</sequence>
<reference evidence="7 8" key="1">
    <citation type="submission" date="2021-03" db="EMBL/GenBank/DDBJ databases">
        <title>Antimicrobial resistance genes in bacteria isolated from Japanese honey, and their potential for conferring macrolide and lincosamide resistance in the American foulbrood pathogen Paenibacillus larvae.</title>
        <authorList>
            <person name="Okamoto M."/>
            <person name="Kumagai M."/>
            <person name="Kanamori H."/>
            <person name="Takamatsu D."/>
        </authorList>
    </citation>
    <scope>NUCLEOTIDE SEQUENCE [LARGE SCALE GENOMIC DNA]</scope>
    <source>
        <strain evidence="7 8">J34TS1</strain>
    </source>
</reference>
<protein>
    <recommendedName>
        <fullName evidence="6">Alcohol dehydrogenase-like C-terminal domain-containing protein</fullName>
    </recommendedName>
</protein>
<evidence type="ECO:0000259" key="6">
    <source>
        <dbReference type="Pfam" id="PF00107"/>
    </source>
</evidence>
<proteinExistence type="inferred from homology"/>
<comment type="similarity">
    <text evidence="2">Belongs to the zinc-containing alcohol dehydrogenase family.</text>
</comment>
<organism evidence="7 8">
    <name type="scientific">Paenibacillus azoreducens</name>
    <dbReference type="NCBI Taxonomy" id="116718"/>
    <lineage>
        <taxon>Bacteria</taxon>
        <taxon>Bacillati</taxon>
        <taxon>Bacillota</taxon>
        <taxon>Bacilli</taxon>
        <taxon>Bacillales</taxon>
        <taxon>Paenibacillaceae</taxon>
        <taxon>Paenibacillus</taxon>
    </lineage>
</organism>
<accession>A0A919Y848</accession>
<dbReference type="AlphaFoldDB" id="A0A919Y848"/>
<evidence type="ECO:0000313" key="8">
    <source>
        <dbReference type="Proteomes" id="UP000682811"/>
    </source>
</evidence>
<evidence type="ECO:0000313" key="7">
    <source>
        <dbReference type="EMBL" id="GIO45569.1"/>
    </source>
</evidence>
<name>A0A919Y848_9BACL</name>
<dbReference type="Gene3D" id="3.40.50.720">
    <property type="entry name" value="NAD(P)-binding Rossmann-like Domain"/>
    <property type="match status" value="1"/>
</dbReference>